<dbReference type="Pfam" id="PF00583">
    <property type="entry name" value="Acetyltransf_1"/>
    <property type="match status" value="1"/>
</dbReference>
<keyword evidence="2" id="KW-0687">Ribonucleoprotein</keyword>
<evidence type="ECO:0000313" key="3">
    <source>
        <dbReference type="Proteomes" id="UP000321617"/>
    </source>
</evidence>
<dbReference type="Proteomes" id="UP000321617">
    <property type="component" value="Unassembled WGS sequence"/>
</dbReference>
<dbReference type="AlphaFoldDB" id="A0A562V5B3"/>
<dbReference type="RefSeq" id="WP_147140661.1">
    <property type="nucleotide sequence ID" value="NZ_BAABIJ010000002.1"/>
</dbReference>
<dbReference type="Gene3D" id="3.40.630.30">
    <property type="match status" value="1"/>
</dbReference>
<dbReference type="SUPFAM" id="SSF55729">
    <property type="entry name" value="Acyl-CoA N-acyltransferases (Nat)"/>
    <property type="match status" value="1"/>
</dbReference>
<proteinExistence type="predicted"/>
<sequence>MRYVEYESTPGRRLPKMAVAVRLSDRPQDLVVCAALSAEYNGEEPRRALVNAQQHVAKPRNALFVATGPDGGIVGYARISYVTTPPNPAPDSAPEGYYLGGMVIDPRFRRRGVGTRLTTERLKFIANRSADAWYLVNKDNRASIALHVAHDFHETTREFTFPGVVFDGPGGILCHKRLDESATRCRGCP</sequence>
<organism evidence="2 3">
    <name type="scientific">Stackebrandtia albiflava</name>
    <dbReference type="NCBI Taxonomy" id="406432"/>
    <lineage>
        <taxon>Bacteria</taxon>
        <taxon>Bacillati</taxon>
        <taxon>Actinomycetota</taxon>
        <taxon>Actinomycetes</taxon>
        <taxon>Glycomycetales</taxon>
        <taxon>Glycomycetaceae</taxon>
        <taxon>Stackebrandtia</taxon>
    </lineage>
</organism>
<evidence type="ECO:0000259" key="1">
    <source>
        <dbReference type="PROSITE" id="PS51186"/>
    </source>
</evidence>
<accession>A0A562V5B3</accession>
<reference evidence="2 3" key="1">
    <citation type="journal article" date="2013" name="Stand. Genomic Sci.">
        <title>Genomic Encyclopedia of Type Strains, Phase I: The one thousand microbial genomes (KMG-I) project.</title>
        <authorList>
            <person name="Kyrpides N.C."/>
            <person name="Woyke T."/>
            <person name="Eisen J.A."/>
            <person name="Garrity G."/>
            <person name="Lilburn T.G."/>
            <person name="Beck B.J."/>
            <person name="Whitman W.B."/>
            <person name="Hugenholtz P."/>
            <person name="Klenk H.P."/>
        </authorList>
    </citation>
    <scope>NUCLEOTIDE SEQUENCE [LARGE SCALE GENOMIC DNA]</scope>
    <source>
        <strain evidence="2 3">DSM 45044</strain>
    </source>
</reference>
<keyword evidence="3" id="KW-1185">Reference proteome</keyword>
<dbReference type="InterPro" id="IPR016181">
    <property type="entry name" value="Acyl_CoA_acyltransferase"/>
</dbReference>
<keyword evidence="2" id="KW-0689">Ribosomal protein</keyword>
<protein>
    <submittedName>
        <fullName evidence="2">Ribosomal protein S18 acetylase RimI-like enzyme</fullName>
    </submittedName>
</protein>
<gene>
    <name evidence="2" type="ORF">LX16_3831</name>
</gene>
<dbReference type="GO" id="GO:0005840">
    <property type="term" value="C:ribosome"/>
    <property type="evidence" value="ECO:0007669"/>
    <property type="project" value="UniProtKB-KW"/>
</dbReference>
<name>A0A562V5B3_9ACTN</name>
<dbReference type="PROSITE" id="PS51186">
    <property type="entry name" value="GNAT"/>
    <property type="match status" value="1"/>
</dbReference>
<dbReference type="EMBL" id="VLLL01000006">
    <property type="protein sequence ID" value="TWJ13063.1"/>
    <property type="molecule type" value="Genomic_DNA"/>
</dbReference>
<dbReference type="InterPro" id="IPR000182">
    <property type="entry name" value="GNAT_dom"/>
</dbReference>
<dbReference type="OrthoDB" id="3254236at2"/>
<dbReference type="CDD" id="cd04301">
    <property type="entry name" value="NAT_SF"/>
    <property type="match status" value="1"/>
</dbReference>
<dbReference type="GO" id="GO:0016747">
    <property type="term" value="F:acyltransferase activity, transferring groups other than amino-acyl groups"/>
    <property type="evidence" value="ECO:0007669"/>
    <property type="project" value="InterPro"/>
</dbReference>
<dbReference type="PANTHER" id="PTHR43072">
    <property type="entry name" value="N-ACETYLTRANSFERASE"/>
    <property type="match status" value="1"/>
</dbReference>
<comment type="caution">
    <text evidence="2">The sequence shown here is derived from an EMBL/GenBank/DDBJ whole genome shotgun (WGS) entry which is preliminary data.</text>
</comment>
<evidence type="ECO:0000313" key="2">
    <source>
        <dbReference type="EMBL" id="TWJ13063.1"/>
    </source>
</evidence>
<feature type="domain" description="N-acetyltransferase" evidence="1">
    <location>
        <begin position="19"/>
        <end position="179"/>
    </location>
</feature>